<feature type="transmembrane region" description="Helical" evidence="1">
    <location>
        <begin position="136"/>
        <end position="154"/>
    </location>
</feature>
<accession>A0AAW1ISM8</accession>
<dbReference type="PANTHER" id="PTHR21879">
    <property type="entry name" value="FI03362P-RELATED-RELATED"/>
    <property type="match status" value="1"/>
</dbReference>
<evidence type="ECO:0000313" key="3">
    <source>
        <dbReference type="EMBL" id="KAK9692590.1"/>
    </source>
</evidence>
<proteinExistence type="predicted"/>
<dbReference type="EMBL" id="JASPKY010000576">
    <property type="protein sequence ID" value="KAK9692590.1"/>
    <property type="molecule type" value="Genomic_DNA"/>
</dbReference>
<feature type="transmembrane region" description="Helical" evidence="1">
    <location>
        <begin position="160"/>
        <end position="180"/>
    </location>
</feature>
<evidence type="ECO:0000256" key="1">
    <source>
        <dbReference type="SAM" id="Phobius"/>
    </source>
</evidence>
<organism evidence="3 4">
    <name type="scientific">Popillia japonica</name>
    <name type="common">Japanese beetle</name>
    <dbReference type="NCBI Taxonomy" id="7064"/>
    <lineage>
        <taxon>Eukaryota</taxon>
        <taxon>Metazoa</taxon>
        <taxon>Ecdysozoa</taxon>
        <taxon>Arthropoda</taxon>
        <taxon>Hexapoda</taxon>
        <taxon>Insecta</taxon>
        <taxon>Pterygota</taxon>
        <taxon>Neoptera</taxon>
        <taxon>Endopterygota</taxon>
        <taxon>Coleoptera</taxon>
        <taxon>Polyphaga</taxon>
        <taxon>Scarabaeiformia</taxon>
        <taxon>Scarabaeidae</taxon>
        <taxon>Rutelinae</taxon>
        <taxon>Popillia</taxon>
    </lineage>
</organism>
<feature type="signal peptide" evidence="2">
    <location>
        <begin position="1"/>
        <end position="18"/>
    </location>
</feature>
<dbReference type="PANTHER" id="PTHR21879:SF7">
    <property type="entry name" value="OSIRIS 11"/>
    <property type="match status" value="1"/>
</dbReference>
<dbReference type="GO" id="GO:0016020">
    <property type="term" value="C:membrane"/>
    <property type="evidence" value="ECO:0007669"/>
    <property type="project" value="TreeGrafter"/>
</dbReference>
<sequence length="244" mass="27673">MIAVRTTLFVIIFVNVEANFNAGLKFVENIYDECQDSQYLLKCYKIQVLKITNKILNLDKLKIIDGVSLVRRDDINQTTSFWYPSAARINFEQFDSKYIDQLLRQSLNAFVSSRKVDIKSPRITEESRKRGQKTNFGPLLAAIAIKSGIMAVAFKGVVATAGVALLVGKMALLLCAIMSLKKLITEKEEKGTTVEIIKHPIHSTSHTYSTSFEDDHYHRSVASEEDLSIPERMIHTYEPHDSRE</sequence>
<comment type="caution">
    <text evidence="3">The sequence shown here is derived from an EMBL/GenBank/DDBJ whole genome shotgun (WGS) entry which is preliminary data.</text>
</comment>
<gene>
    <name evidence="3" type="ORF">QE152_g35069</name>
</gene>
<keyword evidence="1" id="KW-0812">Transmembrane</keyword>
<keyword evidence="1" id="KW-0472">Membrane</keyword>
<evidence type="ECO:0000313" key="4">
    <source>
        <dbReference type="Proteomes" id="UP001458880"/>
    </source>
</evidence>
<dbReference type="AlphaFoldDB" id="A0AAW1ISM8"/>
<keyword evidence="1" id="KW-1133">Transmembrane helix</keyword>
<dbReference type="Pfam" id="PF07898">
    <property type="entry name" value="DUF1676"/>
    <property type="match status" value="1"/>
</dbReference>
<feature type="chain" id="PRO_5043318043" evidence="2">
    <location>
        <begin position="19"/>
        <end position="244"/>
    </location>
</feature>
<evidence type="ECO:0000256" key="2">
    <source>
        <dbReference type="SAM" id="SignalP"/>
    </source>
</evidence>
<dbReference type="Proteomes" id="UP001458880">
    <property type="component" value="Unassembled WGS sequence"/>
</dbReference>
<reference evidence="3 4" key="1">
    <citation type="journal article" date="2024" name="BMC Genomics">
        <title>De novo assembly and annotation of Popillia japonica's genome with initial clues to its potential as an invasive pest.</title>
        <authorList>
            <person name="Cucini C."/>
            <person name="Boschi S."/>
            <person name="Funari R."/>
            <person name="Cardaioli E."/>
            <person name="Iannotti N."/>
            <person name="Marturano G."/>
            <person name="Paoli F."/>
            <person name="Bruttini M."/>
            <person name="Carapelli A."/>
            <person name="Frati F."/>
            <person name="Nardi F."/>
        </authorList>
    </citation>
    <scope>NUCLEOTIDE SEQUENCE [LARGE SCALE GENOMIC DNA]</scope>
    <source>
        <strain evidence="3">DMR45628</strain>
    </source>
</reference>
<name>A0AAW1ISM8_POPJA</name>
<dbReference type="InterPro" id="IPR012464">
    <property type="entry name" value="DUF1676"/>
</dbReference>
<protein>
    <submittedName>
        <fullName evidence="3">Uncharacterized protein</fullName>
    </submittedName>
</protein>
<keyword evidence="2" id="KW-0732">Signal</keyword>
<keyword evidence="4" id="KW-1185">Reference proteome</keyword>